<dbReference type="Pfam" id="PF01261">
    <property type="entry name" value="AP_endonuc_2"/>
    <property type="match status" value="1"/>
</dbReference>
<dbReference type="GO" id="GO:0016853">
    <property type="term" value="F:isomerase activity"/>
    <property type="evidence" value="ECO:0007669"/>
    <property type="project" value="UniProtKB-KW"/>
</dbReference>
<dbReference type="Gene3D" id="3.20.20.150">
    <property type="entry name" value="Divalent-metal-dependent TIM barrel enzymes"/>
    <property type="match status" value="1"/>
</dbReference>
<dbReference type="InterPro" id="IPR013022">
    <property type="entry name" value="Xyl_isomerase-like_TIM-brl"/>
</dbReference>
<dbReference type="SUPFAM" id="SSF51658">
    <property type="entry name" value="Xylose isomerase-like"/>
    <property type="match status" value="1"/>
</dbReference>
<keyword evidence="2" id="KW-0413">Isomerase</keyword>
<gene>
    <name evidence="2" type="ORF">DWW02_01435</name>
</gene>
<dbReference type="AlphaFoldDB" id="A0A412ZDY9"/>
<name>A0A412ZDY9_9FIRM</name>
<evidence type="ECO:0000313" key="2">
    <source>
        <dbReference type="EMBL" id="RGV78431.1"/>
    </source>
</evidence>
<dbReference type="InterPro" id="IPR050312">
    <property type="entry name" value="IolE/XylAMocC-like"/>
</dbReference>
<dbReference type="InterPro" id="IPR036237">
    <property type="entry name" value="Xyl_isomerase-like_sf"/>
</dbReference>
<protein>
    <submittedName>
        <fullName evidence="2">Sugar phosphate isomerase/epimerase</fullName>
    </submittedName>
</protein>
<proteinExistence type="predicted"/>
<dbReference type="PANTHER" id="PTHR12110:SF41">
    <property type="entry name" value="INOSOSE DEHYDRATASE"/>
    <property type="match status" value="1"/>
</dbReference>
<dbReference type="EMBL" id="QRZM01000001">
    <property type="protein sequence ID" value="RGV78431.1"/>
    <property type="molecule type" value="Genomic_DNA"/>
</dbReference>
<evidence type="ECO:0000259" key="1">
    <source>
        <dbReference type="Pfam" id="PF01261"/>
    </source>
</evidence>
<dbReference type="PANTHER" id="PTHR12110">
    <property type="entry name" value="HYDROXYPYRUVATE ISOMERASE"/>
    <property type="match status" value="1"/>
</dbReference>
<dbReference type="RefSeq" id="WP_118017222.1">
    <property type="nucleotide sequence ID" value="NZ_CAUHGS010000006.1"/>
</dbReference>
<dbReference type="Proteomes" id="UP000284543">
    <property type="component" value="Unassembled WGS sequence"/>
</dbReference>
<feature type="domain" description="Xylose isomerase-like TIM barrel" evidence="1">
    <location>
        <begin position="27"/>
        <end position="273"/>
    </location>
</feature>
<accession>A0A412ZDY9</accession>
<organism evidence="2 3">
    <name type="scientific">Enterocloster bolteae</name>
    <dbReference type="NCBI Taxonomy" id="208479"/>
    <lineage>
        <taxon>Bacteria</taxon>
        <taxon>Bacillati</taxon>
        <taxon>Bacillota</taxon>
        <taxon>Clostridia</taxon>
        <taxon>Lachnospirales</taxon>
        <taxon>Lachnospiraceae</taxon>
        <taxon>Enterocloster</taxon>
    </lineage>
</organism>
<comment type="caution">
    <text evidence="2">The sequence shown here is derived from an EMBL/GenBank/DDBJ whole genome shotgun (WGS) entry which is preliminary data.</text>
</comment>
<reference evidence="2 3" key="1">
    <citation type="submission" date="2018-08" db="EMBL/GenBank/DDBJ databases">
        <title>A genome reference for cultivated species of the human gut microbiota.</title>
        <authorList>
            <person name="Zou Y."/>
            <person name="Xue W."/>
            <person name="Luo G."/>
        </authorList>
    </citation>
    <scope>NUCLEOTIDE SEQUENCE [LARGE SCALE GENOMIC DNA]</scope>
    <source>
        <strain evidence="2 3">AF14-18</strain>
    </source>
</reference>
<evidence type="ECO:0000313" key="3">
    <source>
        <dbReference type="Proteomes" id="UP000284543"/>
    </source>
</evidence>
<sequence>MKQILENQIAVANYPYGKYSFEYALDSLERIGGKKMELYACDPHFHIDDLSPSDISAAKRKIRDHHLQVICVTPEQCIYPINIANKNLVSRNRSIQTYVRCLEIANEMECSLCQFLSGFGCLDEEDADIWKRSREALEYLADIAETYGVDIALETSPKSYTCLTSARETIKMLSEIKSPRLYGMLDTAVLGYSGEEVKEVIETLGKSLRHIHFADGIPNGHLVLGEGDLDLRYMLQSINEAGYEYAISLEIMNGKYVEDPERAMKVSFEWLRREIKELA</sequence>